<proteinExistence type="predicted"/>
<dbReference type="EMBL" id="CP043508">
    <property type="protein sequence ID" value="QEO18925.1"/>
    <property type="molecule type" value="Genomic_DNA"/>
</dbReference>
<evidence type="ECO:0000313" key="3">
    <source>
        <dbReference type="Proteomes" id="UP000324536"/>
    </source>
</evidence>
<sequence>MAYQRFELTEQDRQTILGGVSCASLLEDHGFLLVKEKSTRNSLKYRKDDTHIIITHQGKGWWNPGASRGTPEGSGDAFTLLRFLEPDLRWFEVCQTLGRYVGVEPAGAVFVKERAPRDDMRSPAERWAEKKPLYRNGKVWTYLTQERCLPDWIVRRAMTTGCVRDGYHAAWFAHTDAQGQVCGVELRGPETHICLGGSTKTLFRFQPGSARDVRRLVVCEAAIDALSCAALDGRRGLDALYVSTAGGMGPETLAALKSTLAALSQVPGAVLEIGTDDDEGGDGFADILYDLADAAGVAVLRRLPPDRAKDFNQTLKNMAAQAA</sequence>
<name>A0A5C1YT93_9PROT</name>
<accession>A0A5C1YT93</accession>
<dbReference type="SUPFAM" id="SSF56731">
    <property type="entry name" value="DNA primase core"/>
    <property type="match status" value="1"/>
</dbReference>
<dbReference type="AlphaFoldDB" id="A0A5C1YT93"/>
<dbReference type="KEGG" id="acek:FLP30_13710"/>
<organism evidence="2 3">
    <name type="scientific">Acetobacter vaccinii</name>
    <dbReference type="NCBI Taxonomy" id="2592655"/>
    <lineage>
        <taxon>Bacteria</taxon>
        <taxon>Pseudomonadati</taxon>
        <taxon>Pseudomonadota</taxon>
        <taxon>Alphaproteobacteria</taxon>
        <taxon>Acetobacterales</taxon>
        <taxon>Acetobacteraceae</taxon>
        <taxon>Acetobacter</taxon>
    </lineage>
</organism>
<keyword evidence="2" id="KW-0614">Plasmid</keyword>
<reference evidence="2 3" key="1">
    <citation type="submission" date="2019-09" db="EMBL/GenBank/DDBJ databases">
        <title>Genome sequencing of strain KACC 21233.</title>
        <authorList>
            <person name="Heo J."/>
            <person name="Kim S.-J."/>
            <person name="Kim J.-S."/>
            <person name="Hong S.-B."/>
            <person name="Kwon S.-W."/>
        </authorList>
    </citation>
    <scope>NUCLEOTIDE SEQUENCE [LARGE SCALE GENOMIC DNA]</scope>
    <source>
        <strain evidence="2 3">KACC 21233</strain>
        <plasmid evidence="2 3">unnamed2</plasmid>
    </source>
</reference>
<dbReference type="InterPro" id="IPR025054">
    <property type="entry name" value="DUF3991"/>
</dbReference>
<evidence type="ECO:0000313" key="2">
    <source>
        <dbReference type="EMBL" id="QEO18925.1"/>
    </source>
</evidence>
<feature type="domain" description="DUF3991" evidence="1">
    <location>
        <begin position="141"/>
        <end position="209"/>
    </location>
</feature>
<dbReference type="Proteomes" id="UP000324536">
    <property type="component" value="Plasmid unnamed2"/>
</dbReference>
<dbReference type="Pfam" id="PF13155">
    <property type="entry name" value="Toprim_2"/>
    <property type="match status" value="1"/>
</dbReference>
<keyword evidence="3" id="KW-1185">Reference proteome</keyword>
<dbReference type="RefSeq" id="WP_149280572.1">
    <property type="nucleotide sequence ID" value="NZ_CP043508.1"/>
</dbReference>
<geneLocation type="plasmid" evidence="2">
    <name>unnamed2</name>
</geneLocation>
<dbReference type="Pfam" id="PF13154">
    <property type="entry name" value="DUF3991"/>
    <property type="match status" value="1"/>
</dbReference>
<gene>
    <name evidence="2" type="ORF">FLP30_13710</name>
</gene>
<protein>
    <submittedName>
        <fullName evidence="2">DUF3991 domain-containing protein</fullName>
    </submittedName>
</protein>
<dbReference type="OrthoDB" id="5757175at2"/>
<evidence type="ECO:0000259" key="1">
    <source>
        <dbReference type="Pfam" id="PF13154"/>
    </source>
</evidence>
<dbReference type="Gene3D" id="3.40.1360.10">
    <property type="match status" value="1"/>
</dbReference>